<dbReference type="GeneID" id="54120343"/>
<dbReference type="PANTHER" id="PTHR35271">
    <property type="entry name" value="ABC TRANSPORTER, SUBSTRATE-BINDING LIPOPROTEIN-RELATED"/>
    <property type="match status" value="1"/>
</dbReference>
<gene>
    <name evidence="1" type="ORF">SAMN04487834_100662</name>
</gene>
<dbReference type="InterPro" id="IPR028082">
    <property type="entry name" value="Peripla_BP_I"/>
</dbReference>
<dbReference type="RefSeq" id="WP_033162944.1">
    <property type="nucleotide sequence ID" value="NZ_CACVPP010000036.1"/>
</dbReference>
<accession>A0A1H6R2M0</accession>
<sequence length="324" mass="34005">MKKVLSGLLVAGLMLTGCGGGSATKSKSDVKISVIQYMQHDALDATLKGFKDELAKNGYNKDKIVVKNASGDASNCETIAEQLVNSNPDLIYAIATPAAQAVAKKTQDIPVVVSAVTDPASAKLVKSNKKPGTNVTGASDLTPVADQMKLLKQLLPNAKNVAIMYTGSEANSEFQADMAVKEAKKNGLTPIRKTVSDSNDIQSVAQSIKADAVYVPTDNLLAANIPAVTQILDEAGIPLICGEKGMVEAGGLATYGIDYTNLGKMAGKMAVKILSGKGKAATMPIEYQSAKDSKLTINSEKVEKLKVTIPDSLKTKAEFVTTKK</sequence>
<dbReference type="OrthoDB" id="9776955at2"/>
<evidence type="ECO:0000313" key="2">
    <source>
        <dbReference type="Proteomes" id="UP000183028"/>
    </source>
</evidence>
<keyword evidence="2" id="KW-1185">Reference proteome</keyword>
<protein>
    <submittedName>
        <fullName evidence="1">Putative ABC transport system substrate-binding protein</fullName>
    </submittedName>
</protein>
<dbReference type="STRING" id="322505.SAMN04487836_10951"/>
<dbReference type="PROSITE" id="PS51257">
    <property type="entry name" value="PROKAR_LIPOPROTEIN"/>
    <property type="match status" value="1"/>
</dbReference>
<evidence type="ECO:0000313" key="1">
    <source>
        <dbReference type="EMBL" id="SEI50033.1"/>
    </source>
</evidence>
<name>A0A1H6R2M0_9FIRM</name>
<organism evidence="1 2">
    <name type="scientific">Sharpea azabuensis</name>
    <dbReference type="NCBI Taxonomy" id="322505"/>
    <lineage>
        <taxon>Bacteria</taxon>
        <taxon>Bacillati</taxon>
        <taxon>Bacillota</taxon>
        <taxon>Erysipelotrichia</taxon>
        <taxon>Erysipelotrichales</taxon>
        <taxon>Coprobacillaceae</taxon>
        <taxon>Sharpea</taxon>
    </lineage>
</organism>
<dbReference type="eggNOG" id="COG2984">
    <property type="taxonomic scope" value="Bacteria"/>
</dbReference>
<dbReference type="EMBL" id="FNYK01000006">
    <property type="protein sequence ID" value="SEI50033.1"/>
    <property type="molecule type" value="Genomic_DNA"/>
</dbReference>
<dbReference type="Gene3D" id="3.40.50.2300">
    <property type="match status" value="2"/>
</dbReference>
<proteinExistence type="predicted"/>
<dbReference type="PANTHER" id="PTHR35271:SF1">
    <property type="entry name" value="ABC TRANSPORTER, SUBSTRATE-BINDING LIPOPROTEIN"/>
    <property type="match status" value="1"/>
</dbReference>
<dbReference type="CDD" id="cd06325">
    <property type="entry name" value="PBP1_ABC_unchar_transporter"/>
    <property type="match status" value="1"/>
</dbReference>
<dbReference type="SUPFAM" id="SSF53822">
    <property type="entry name" value="Periplasmic binding protein-like I"/>
    <property type="match status" value="1"/>
</dbReference>
<dbReference type="InterPro" id="IPR007487">
    <property type="entry name" value="ABC_transpt-TYRBP-like"/>
</dbReference>
<dbReference type="AlphaFoldDB" id="A0A1H6R2M0"/>
<dbReference type="Pfam" id="PF04392">
    <property type="entry name" value="ABC_sub_bind"/>
    <property type="match status" value="1"/>
</dbReference>
<reference evidence="2" key="1">
    <citation type="submission" date="2016-10" db="EMBL/GenBank/DDBJ databases">
        <authorList>
            <person name="Varghese N."/>
        </authorList>
    </citation>
    <scope>NUCLEOTIDE SEQUENCE [LARGE SCALE GENOMIC DNA]</scope>
    <source>
        <strain evidence="2">DSM 20406</strain>
    </source>
</reference>
<dbReference type="Proteomes" id="UP000183028">
    <property type="component" value="Unassembled WGS sequence"/>
</dbReference>